<protein>
    <submittedName>
        <fullName evidence="1">Uncharacterized protein</fullName>
    </submittedName>
</protein>
<evidence type="ECO:0000313" key="2">
    <source>
        <dbReference type="Proteomes" id="UP001470230"/>
    </source>
</evidence>
<comment type="caution">
    <text evidence="1">The sequence shown here is derived from an EMBL/GenBank/DDBJ whole genome shotgun (WGS) entry which is preliminary data.</text>
</comment>
<name>A0ABR2HBM6_9EUKA</name>
<gene>
    <name evidence="1" type="ORF">M9Y10_024937</name>
</gene>
<accession>A0ABR2HBM6</accession>
<dbReference type="Proteomes" id="UP001470230">
    <property type="component" value="Unassembled WGS sequence"/>
</dbReference>
<dbReference type="EMBL" id="JAPFFF010000034">
    <property type="protein sequence ID" value="KAK8843861.1"/>
    <property type="molecule type" value="Genomic_DNA"/>
</dbReference>
<evidence type="ECO:0000313" key="1">
    <source>
        <dbReference type="EMBL" id="KAK8843861.1"/>
    </source>
</evidence>
<sequence length="110" mass="12523">MATKCDIPILDYANKLYLISKQGQAIQSNLADVEYTPSVIASIDHVIRYGVPIMQNFETYGKPIKNVVNIDSFKQIELELVDFEYQPVKLMSPMFVTIKVNPCDPHKMTL</sequence>
<reference evidence="1 2" key="1">
    <citation type="submission" date="2024-04" db="EMBL/GenBank/DDBJ databases">
        <title>Tritrichomonas musculus Genome.</title>
        <authorList>
            <person name="Alves-Ferreira E."/>
            <person name="Grigg M."/>
            <person name="Lorenzi H."/>
            <person name="Galac M."/>
        </authorList>
    </citation>
    <scope>NUCLEOTIDE SEQUENCE [LARGE SCALE GENOMIC DNA]</scope>
    <source>
        <strain evidence="1 2">EAF2021</strain>
    </source>
</reference>
<keyword evidence="2" id="KW-1185">Reference proteome</keyword>
<organism evidence="1 2">
    <name type="scientific">Tritrichomonas musculus</name>
    <dbReference type="NCBI Taxonomy" id="1915356"/>
    <lineage>
        <taxon>Eukaryota</taxon>
        <taxon>Metamonada</taxon>
        <taxon>Parabasalia</taxon>
        <taxon>Tritrichomonadida</taxon>
        <taxon>Tritrichomonadidae</taxon>
        <taxon>Tritrichomonas</taxon>
    </lineage>
</organism>
<proteinExistence type="predicted"/>